<dbReference type="RefSeq" id="WP_089065510.1">
    <property type="nucleotide sequence ID" value="NZ_CP022316.1"/>
</dbReference>
<protein>
    <submittedName>
        <fullName evidence="9">Sugar ABC transporter permease</fullName>
    </submittedName>
</protein>
<keyword evidence="2 7" id="KW-0813">Transport</keyword>
<feature type="transmembrane region" description="Helical" evidence="7">
    <location>
        <begin position="126"/>
        <end position="146"/>
    </location>
</feature>
<evidence type="ECO:0000313" key="9">
    <source>
        <dbReference type="EMBL" id="ASK66269.1"/>
    </source>
</evidence>
<dbReference type="InterPro" id="IPR051393">
    <property type="entry name" value="ABC_transporter_permease"/>
</dbReference>
<comment type="subcellular location">
    <subcellularLocation>
        <location evidence="1 7">Cell membrane</location>
        <topology evidence="1 7">Multi-pass membrane protein</topology>
    </subcellularLocation>
</comment>
<dbReference type="KEGG" id="brv:CFK39_11070"/>
<dbReference type="Proteomes" id="UP000198398">
    <property type="component" value="Chromosome"/>
</dbReference>
<organism evidence="9 10">
    <name type="scientific">Brachybacterium avium</name>
    <dbReference type="NCBI Taxonomy" id="2017485"/>
    <lineage>
        <taxon>Bacteria</taxon>
        <taxon>Bacillati</taxon>
        <taxon>Actinomycetota</taxon>
        <taxon>Actinomycetes</taxon>
        <taxon>Micrococcales</taxon>
        <taxon>Dermabacteraceae</taxon>
        <taxon>Brachybacterium</taxon>
    </lineage>
</organism>
<feature type="transmembrane region" description="Helical" evidence="7">
    <location>
        <begin position="175"/>
        <end position="198"/>
    </location>
</feature>
<dbReference type="InterPro" id="IPR000515">
    <property type="entry name" value="MetI-like"/>
</dbReference>
<feature type="transmembrane region" description="Helical" evidence="7">
    <location>
        <begin position="225"/>
        <end position="242"/>
    </location>
</feature>
<sequence length="324" mass="35589">MTSTALSPPRRRAPARRVRARRGDLFWIYLFIIPGMVLTAMFVFYPMGASWYFSLTQWNGFSDAKSFVGLSNYRELLGDGMFWGSFGRSMVFVLIGVPLRVALALILAIVLNNIIRGRLSTFFRTVFFLPVMAAASVIGVVLTFVLSPSNGPIAFFLKSTGLTDTPIEFLSDPHLALWSALLLHTWKNFGMTLIYWLAALQTVPSEYYEAAEVDGAGAVQQLIKITLPILIPFAVIIVILTANENLHAFALIQALTGGGPYYSSEVVEVYIFRTAFAPDAAGGIPRLGYASAAGCFFGLATLLIALLQAWALKLVADQRARLDR</sequence>
<dbReference type="PANTHER" id="PTHR30193">
    <property type="entry name" value="ABC TRANSPORTER PERMEASE PROTEIN"/>
    <property type="match status" value="1"/>
</dbReference>
<keyword evidence="10" id="KW-1185">Reference proteome</keyword>
<dbReference type="GO" id="GO:0005886">
    <property type="term" value="C:plasma membrane"/>
    <property type="evidence" value="ECO:0007669"/>
    <property type="project" value="UniProtKB-SubCell"/>
</dbReference>
<accession>A0A220UDQ9</accession>
<evidence type="ECO:0000256" key="4">
    <source>
        <dbReference type="ARBA" id="ARBA00022692"/>
    </source>
</evidence>
<evidence type="ECO:0000313" key="10">
    <source>
        <dbReference type="Proteomes" id="UP000198398"/>
    </source>
</evidence>
<dbReference type="AlphaFoldDB" id="A0A220UDQ9"/>
<dbReference type="InterPro" id="IPR035906">
    <property type="entry name" value="MetI-like_sf"/>
</dbReference>
<dbReference type="GO" id="GO:0055085">
    <property type="term" value="P:transmembrane transport"/>
    <property type="evidence" value="ECO:0007669"/>
    <property type="project" value="InterPro"/>
</dbReference>
<dbReference type="SUPFAM" id="SSF161098">
    <property type="entry name" value="MetI-like"/>
    <property type="match status" value="1"/>
</dbReference>
<dbReference type="Gene3D" id="1.10.3720.10">
    <property type="entry name" value="MetI-like"/>
    <property type="match status" value="1"/>
</dbReference>
<feature type="transmembrane region" description="Helical" evidence="7">
    <location>
        <begin position="289"/>
        <end position="312"/>
    </location>
</feature>
<evidence type="ECO:0000256" key="7">
    <source>
        <dbReference type="RuleBase" id="RU363032"/>
    </source>
</evidence>
<feature type="domain" description="ABC transmembrane type-1" evidence="8">
    <location>
        <begin position="86"/>
        <end position="308"/>
    </location>
</feature>
<evidence type="ECO:0000256" key="2">
    <source>
        <dbReference type="ARBA" id="ARBA00022448"/>
    </source>
</evidence>
<evidence type="ECO:0000256" key="1">
    <source>
        <dbReference type="ARBA" id="ARBA00004651"/>
    </source>
</evidence>
<dbReference type="PANTHER" id="PTHR30193:SF37">
    <property type="entry name" value="INNER MEMBRANE ABC TRANSPORTER PERMEASE PROTEIN YCJO"/>
    <property type="match status" value="1"/>
</dbReference>
<keyword evidence="6 7" id="KW-0472">Membrane</keyword>
<name>A0A220UDQ9_9MICO</name>
<dbReference type="OrthoDB" id="4053402at2"/>
<proteinExistence type="inferred from homology"/>
<evidence type="ECO:0000256" key="6">
    <source>
        <dbReference type="ARBA" id="ARBA00023136"/>
    </source>
</evidence>
<keyword evidence="4 7" id="KW-0812">Transmembrane</keyword>
<evidence type="ECO:0000259" key="8">
    <source>
        <dbReference type="PROSITE" id="PS50928"/>
    </source>
</evidence>
<dbReference type="PROSITE" id="PS50928">
    <property type="entry name" value="ABC_TM1"/>
    <property type="match status" value="1"/>
</dbReference>
<dbReference type="EMBL" id="CP022316">
    <property type="protein sequence ID" value="ASK66269.1"/>
    <property type="molecule type" value="Genomic_DNA"/>
</dbReference>
<comment type="similarity">
    <text evidence="7">Belongs to the binding-protein-dependent transport system permease family.</text>
</comment>
<evidence type="ECO:0000256" key="3">
    <source>
        <dbReference type="ARBA" id="ARBA00022475"/>
    </source>
</evidence>
<keyword evidence="5 7" id="KW-1133">Transmembrane helix</keyword>
<keyword evidence="3" id="KW-1003">Cell membrane</keyword>
<evidence type="ECO:0000256" key="5">
    <source>
        <dbReference type="ARBA" id="ARBA00022989"/>
    </source>
</evidence>
<dbReference type="Pfam" id="PF00528">
    <property type="entry name" value="BPD_transp_1"/>
    <property type="match status" value="1"/>
</dbReference>
<feature type="transmembrane region" description="Helical" evidence="7">
    <location>
        <begin position="26"/>
        <end position="45"/>
    </location>
</feature>
<reference evidence="10" key="1">
    <citation type="submission" date="2017-07" db="EMBL/GenBank/DDBJ databases">
        <title>Brachybacterium sp. VR2415.</title>
        <authorList>
            <person name="Tak E.J."/>
            <person name="Bae J.-W."/>
        </authorList>
    </citation>
    <scope>NUCLEOTIDE SEQUENCE [LARGE SCALE GENOMIC DNA]</scope>
    <source>
        <strain evidence="10">VR2415</strain>
    </source>
</reference>
<feature type="transmembrane region" description="Helical" evidence="7">
    <location>
        <begin position="90"/>
        <end position="114"/>
    </location>
</feature>
<dbReference type="CDD" id="cd06261">
    <property type="entry name" value="TM_PBP2"/>
    <property type="match status" value="1"/>
</dbReference>
<gene>
    <name evidence="9" type="ORF">CFK39_11070</name>
</gene>